<reference evidence="1 2" key="1">
    <citation type="submission" date="2017-09" db="EMBL/GenBank/DDBJ databases">
        <authorList>
            <person name="Ehlers B."/>
            <person name="Leendertz F.H."/>
        </authorList>
    </citation>
    <scope>NUCLEOTIDE SEQUENCE [LARGE SCALE GENOMIC DNA]</scope>
    <source>
        <strain evidence="1 2">USBA 140</strain>
    </source>
</reference>
<evidence type="ECO:0000313" key="2">
    <source>
        <dbReference type="Proteomes" id="UP000219621"/>
    </source>
</evidence>
<gene>
    <name evidence="1" type="ORF">SAMN05421508_10141</name>
</gene>
<dbReference type="Proteomes" id="UP000219621">
    <property type="component" value="Unassembled WGS sequence"/>
</dbReference>
<sequence>MNEQADPLYVPREGCCKFSVAVYNQTVREAVKQNKTHHVYDERWAEEKHMEVTADDAEGARSKVLEQYPASEGFVVTGVERLSYDV</sequence>
<dbReference type="RefSeq" id="WP_097276967.1">
    <property type="nucleotide sequence ID" value="NZ_OCNJ01000001.1"/>
</dbReference>
<evidence type="ECO:0000313" key="1">
    <source>
        <dbReference type="EMBL" id="SOD88896.1"/>
    </source>
</evidence>
<keyword evidence="2" id="KW-1185">Reference proteome</keyword>
<organism evidence="1 2">
    <name type="scientific">Caenispirillum bisanense</name>
    <dbReference type="NCBI Taxonomy" id="414052"/>
    <lineage>
        <taxon>Bacteria</taxon>
        <taxon>Pseudomonadati</taxon>
        <taxon>Pseudomonadota</taxon>
        <taxon>Alphaproteobacteria</taxon>
        <taxon>Rhodospirillales</taxon>
        <taxon>Novispirillaceae</taxon>
        <taxon>Caenispirillum</taxon>
    </lineage>
</organism>
<dbReference type="EMBL" id="OCNJ01000001">
    <property type="protein sequence ID" value="SOD88896.1"/>
    <property type="molecule type" value="Genomic_DNA"/>
</dbReference>
<dbReference type="OrthoDB" id="8450391at2"/>
<name>A0A286G0X7_9PROT</name>
<proteinExistence type="predicted"/>
<dbReference type="AlphaFoldDB" id="A0A286G0X7"/>
<accession>A0A286G0X7</accession>
<protein>
    <submittedName>
        <fullName evidence="1">Uncharacterized protein</fullName>
    </submittedName>
</protein>